<dbReference type="InterPro" id="IPR005225">
    <property type="entry name" value="Small_GTP-bd"/>
</dbReference>
<dbReference type="InterPro" id="IPR020568">
    <property type="entry name" value="Ribosomal_Su5_D2-typ_SF"/>
</dbReference>
<dbReference type="InterPro" id="IPR035655">
    <property type="entry name" value="U5-116kDa_C"/>
</dbReference>
<dbReference type="RefSeq" id="XP_002678991.1">
    <property type="nucleotide sequence ID" value="XM_002678945.1"/>
</dbReference>
<dbReference type="FunFam" id="3.30.230.10:FF:000009">
    <property type="entry name" value="116 kDa U5 small nuclear ribonucleoprotein component"/>
    <property type="match status" value="1"/>
</dbReference>
<dbReference type="CDD" id="cd04167">
    <property type="entry name" value="Snu114p"/>
    <property type="match status" value="1"/>
</dbReference>
<dbReference type="GO" id="GO:0071007">
    <property type="term" value="C:U2-type catalytic step 2 spliceosome"/>
    <property type="evidence" value="ECO:0007669"/>
    <property type="project" value="TreeGrafter"/>
</dbReference>
<reference evidence="13 14" key="1">
    <citation type="journal article" date="2010" name="Cell">
        <title>The genome of Naegleria gruberi illuminates early eukaryotic versatility.</title>
        <authorList>
            <person name="Fritz-Laylin L.K."/>
            <person name="Prochnik S.E."/>
            <person name="Ginger M.L."/>
            <person name="Dacks J.B."/>
            <person name="Carpenter M.L."/>
            <person name="Field M.C."/>
            <person name="Kuo A."/>
            <person name="Paredez A."/>
            <person name="Chapman J."/>
            <person name="Pham J."/>
            <person name="Shu S."/>
            <person name="Neupane R."/>
            <person name="Cipriano M."/>
            <person name="Mancuso J."/>
            <person name="Tu H."/>
            <person name="Salamov A."/>
            <person name="Lindquist E."/>
            <person name="Shapiro H."/>
            <person name="Lucas S."/>
            <person name="Grigoriev I.V."/>
            <person name="Cande W.Z."/>
            <person name="Fulton C."/>
            <person name="Rokhsar D.S."/>
            <person name="Dawson S.C."/>
        </authorList>
    </citation>
    <scope>NUCLEOTIDE SEQUENCE [LARGE SCALE GENOMIC DNA]</scope>
    <source>
        <strain evidence="13 14">NEG-M</strain>
    </source>
</reference>
<dbReference type="FunCoup" id="D2VA51">
    <property type="interactions" value="845"/>
</dbReference>
<keyword evidence="8" id="KW-0539">Nucleus</keyword>
<keyword evidence="3" id="KW-0507">mRNA processing</keyword>
<comment type="subcellular location">
    <subcellularLocation>
        <location evidence="1">Nucleus</location>
    </subcellularLocation>
</comment>
<dbReference type="FunFam" id="2.40.30.10:FF:000029">
    <property type="entry name" value="116 kDa U5 small nuclear ribonucleoprotein component"/>
    <property type="match status" value="1"/>
</dbReference>
<name>D2VA51_NAEGR</name>
<dbReference type="PANTHER" id="PTHR42908">
    <property type="entry name" value="TRANSLATION ELONGATION FACTOR-RELATED"/>
    <property type="match status" value="1"/>
</dbReference>
<dbReference type="Pfam" id="PF16004">
    <property type="entry name" value="EFTUD2"/>
    <property type="match status" value="1"/>
</dbReference>
<dbReference type="InterPro" id="IPR004161">
    <property type="entry name" value="EFTu-like_2"/>
</dbReference>
<dbReference type="FunFam" id="3.30.70.870:FF:000002">
    <property type="entry name" value="Translation elongation factor 2"/>
    <property type="match status" value="1"/>
</dbReference>
<proteinExistence type="predicted"/>
<evidence type="ECO:0000259" key="12">
    <source>
        <dbReference type="PROSITE" id="PS51722"/>
    </source>
</evidence>
<dbReference type="Pfam" id="PF03764">
    <property type="entry name" value="EFG_IV"/>
    <property type="match status" value="1"/>
</dbReference>
<dbReference type="InterPro" id="IPR031950">
    <property type="entry name" value="EFTUD2_N"/>
</dbReference>
<dbReference type="GO" id="GO:0005829">
    <property type="term" value="C:cytosol"/>
    <property type="evidence" value="ECO:0007669"/>
    <property type="project" value="TreeGrafter"/>
</dbReference>
<dbReference type="SUPFAM" id="SSF54980">
    <property type="entry name" value="EF-G C-terminal domain-like"/>
    <property type="match status" value="2"/>
</dbReference>
<dbReference type="SMART" id="SM00889">
    <property type="entry name" value="EFG_IV"/>
    <property type="match status" value="1"/>
</dbReference>
<dbReference type="FunFam" id="3.30.70.240:FF:000004">
    <property type="entry name" value="116 kDa U5 small nuclear ribonucleoprotein"/>
    <property type="match status" value="1"/>
</dbReference>
<dbReference type="PRINTS" id="PR00315">
    <property type="entry name" value="ELONGATNFCT"/>
</dbReference>
<gene>
    <name evidence="13" type="ORF">NAEGRDRAFT_32369</name>
</gene>
<dbReference type="KEGG" id="ngr:NAEGRDRAFT_32369"/>
<dbReference type="CDD" id="cd01683">
    <property type="entry name" value="EF2_IV_snRNP"/>
    <property type="match status" value="1"/>
</dbReference>
<dbReference type="PROSITE" id="PS51722">
    <property type="entry name" value="G_TR_2"/>
    <property type="match status" value="1"/>
</dbReference>
<keyword evidence="4" id="KW-0747">Spliceosome</keyword>
<feature type="domain" description="Tr-type G" evidence="12">
    <location>
        <begin position="151"/>
        <end position="378"/>
    </location>
</feature>
<dbReference type="Gene3D" id="3.90.1430.10">
    <property type="entry name" value="Yeast translation eEF2 (G' domain)"/>
    <property type="match status" value="1"/>
</dbReference>
<keyword evidence="14" id="KW-1185">Reference proteome</keyword>
<evidence type="ECO:0000256" key="7">
    <source>
        <dbReference type="ARBA" id="ARBA00023187"/>
    </source>
</evidence>
<evidence type="ECO:0000256" key="2">
    <source>
        <dbReference type="ARBA" id="ARBA00018774"/>
    </source>
</evidence>
<dbReference type="CDD" id="cd04098">
    <property type="entry name" value="eEF2_C_snRNP"/>
    <property type="match status" value="1"/>
</dbReference>
<dbReference type="GO" id="GO:0000398">
    <property type="term" value="P:mRNA splicing, via spliceosome"/>
    <property type="evidence" value="ECO:0007669"/>
    <property type="project" value="TreeGrafter"/>
</dbReference>
<feature type="region of interest" description="Disordered" evidence="11">
    <location>
        <begin position="1"/>
        <end position="32"/>
    </location>
</feature>
<dbReference type="InterPro" id="IPR014721">
    <property type="entry name" value="Ribsml_uS5_D2-typ_fold_subgr"/>
</dbReference>
<dbReference type="Gene3D" id="3.30.230.10">
    <property type="match status" value="1"/>
</dbReference>
<dbReference type="EMBL" id="GG738859">
    <property type="protein sequence ID" value="EFC46247.1"/>
    <property type="molecule type" value="Genomic_DNA"/>
</dbReference>
<dbReference type="Pfam" id="PF14492">
    <property type="entry name" value="EFG_III"/>
    <property type="match status" value="1"/>
</dbReference>
<dbReference type="AlphaFoldDB" id="D2VA51"/>
<dbReference type="SUPFAM" id="SSF54211">
    <property type="entry name" value="Ribosomal protein S5 domain 2-like"/>
    <property type="match status" value="1"/>
</dbReference>
<dbReference type="PANTHER" id="PTHR42908:SF6">
    <property type="entry name" value="116 KDA U5 SMALL NUCLEAR RIBONUCLEOPROTEIN COMPONENT"/>
    <property type="match status" value="1"/>
</dbReference>
<dbReference type="Gene3D" id="3.40.50.300">
    <property type="entry name" value="P-loop containing nucleotide triphosphate hydrolases"/>
    <property type="match status" value="1"/>
</dbReference>
<keyword evidence="6" id="KW-0342">GTP-binding</keyword>
<evidence type="ECO:0000313" key="13">
    <source>
        <dbReference type="EMBL" id="EFC46247.1"/>
    </source>
</evidence>
<dbReference type="VEuPathDB" id="AmoebaDB:NAEGRDRAFT_32369"/>
<dbReference type="Pfam" id="PF03144">
    <property type="entry name" value="GTP_EFTU_D2"/>
    <property type="match status" value="1"/>
</dbReference>
<dbReference type="SUPFAM" id="SSF50447">
    <property type="entry name" value="Translation proteins"/>
    <property type="match status" value="1"/>
</dbReference>
<dbReference type="GO" id="GO:0003924">
    <property type="term" value="F:GTPase activity"/>
    <property type="evidence" value="ECO:0007669"/>
    <property type="project" value="InterPro"/>
</dbReference>
<dbReference type="Gene3D" id="2.40.30.10">
    <property type="entry name" value="Translation factors"/>
    <property type="match status" value="1"/>
</dbReference>
<dbReference type="GO" id="GO:0030623">
    <property type="term" value="F:U5 snRNA binding"/>
    <property type="evidence" value="ECO:0007669"/>
    <property type="project" value="TreeGrafter"/>
</dbReference>
<dbReference type="eggNOG" id="KOG0468">
    <property type="taxonomic scope" value="Eukaryota"/>
</dbReference>
<organism evidence="14">
    <name type="scientific">Naegleria gruberi</name>
    <name type="common">Amoeba</name>
    <dbReference type="NCBI Taxonomy" id="5762"/>
    <lineage>
        <taxon>Eukaryota</taxon>
        <taxon>Discoba</taxon>
        <taxon>Heterolobosea</taxon>
        <taxon>Tetramitia</taxon>
        <taxon>Eutetramitia</taxon>
        <taxon>Vahlkampfiidae</taxon>
        <taxon>Naegleria</taxon>
    </lineage>
</organism>
<dbReference type="Gene3D" id="3.30.70.870">
    <property type="entry name" value="Elongation Factor G (Translational Gtpase), domain 3"/>
    <property type="match status" value="1"/>
</dbReference>
<dbReference type="FunFam" id="3.40.50.300:FF:000646">
    <property type="entry name" value="U5 small nuclear ribonucleoprotein component"/>
    <property type="match status" value="1"/>
</dbReference>
<dbReference type="InterPro" id="IPR035647">
    <property type="entry name" value="EFG_III/V"/>
</dbReference>
<dbReference type="Pfam" id="PF00009">
    <property type="entry name" value="GTP_EFTU"/>
    <property type="match status" value="1"/>
</dbReference>
<dbReference type="OrthoDB" id="364892at2759"/>
<evidence type="ECO:0000256" key="11">
    <source>
        <dbReference type="SAM" id="MobiDB-lite"/>
    </source>
</evidence>
<dbReference type="CDD" id="cd04090">
    <property type="entry name" value="EF2_II_snRNP"/>
    <property type="match status" value="1"/>
</dbReference>
<evidence type="ECO:0000256" key="1">
    <source>
        <dbReference type="ARBA" id="ARBA00004123"/>
    </source>
</evidence>
<dbReference type="InterPro" id="IPR041095">
    <property type="entry name" value="EFG_II"/>
</dbReference>
<dbReference type="InParanoid" id="D2VA51"/>
<protein>
    <recommendedName>
        <fullName evidence="2">116 kDa U5 small nuclear ribonucleoprotein component</fullName>
    </recommendedName>
    <alternativeName>
        <fullName evidence="9">U5 snRNP-specific protein, 116 kDa</fullName>
    </alternativeName>
</protein>
<dbReference type="Proteomes" id="UP000006671">
    <property type="component" value="Unassembled WGS sequence"/>
</dbReference>
<evidence type="ECO:0000256" key="4">
    <source>
        <dbReference type="ARBA" id="ARBA00022728"/>
    </source>
</evidence>
<dbReference type="FunFam" id="3.90.1430.10:FF:000003">
    <property type="entry name" value="Elongation factor 2"/>
    <property type="match status" value="1"/>
</dbReference>
<evidence type="ECO:0000256" key="6">
    <source>
        <dbReference type="ARBA" id="ARBA00023134"/>
    </source>
</evidence>
<dbReference type="Gene3D" id="3.30.70.240">
    <property type="match status" value="1"/>
</dbReference>
<evidence type="ECO:0000256" key="9">
    <source>
        <dbReference type="ARBA" id="ARBA00031432"/>
    </source>
</evidence>
<comment type="function">
    <text evidence="10">Required for pre-mRNA splicing as component of the spliceosome, including pre-catalytic, catalytic and post-catalytic spliceosomal complexes. Component of the U5 snRNP and the U4/U6-U5 tri-snRNP complex, a building block of the spliceosome. As a component of the minor spliceosome, involved in the splicing of U12-type introns in pre-mRNAs.</text>
</comment>
<keyword evidence="5" id="KW-0547">Nucleotide-binding</keyword>
<dbReference type="NCBIfam" id="TIGR00231">
    <property type="entry name" value="small_GTP"/>
    <property type="match status" value="1"/>
</dbReference>
<evidence type="ECO:0000256" key="8">
    <source>
        <dbReference type="ARBA" id="ARBA00023242"/>
    </source>
</evidence>
<dbReference type="Pfam" id="PF00679">
    <property type="entry name" value="EFG_C"/>
    <property type="match status" value="1"/>
</dbReference>
<dbReference type="InterPro" id="IPR000640">
    <property type="entry name" value="EFG_V-like"/>
</dbReference>
<dbReference type="SUPFAM" id="SSF52540">
    <property type="entry name" value="P-loop containing nucleoside triphosphate hydrolases"/>
    <property type="match status" value="1"/>
</dbReference>
<dbReference type="InterPro" id="IPR005517">
    <property type="entry name" value="Transl_elong_EFG/EF2_IV"/>
</dbReference>
<dbReference type="GO" id="GO:0005525">
    <property type="term" value="F:GTP binding"/>
    <property type="evidence" value="ECO:0007669"/>
    <property type="project" value="UniProtKB-KW"/>
</dbReference>
<dbReference type="InterPro" id="IPR000795">
    <property type="entry name" value="T_Tr_GTP-bd_dom"/>
</dbReference>
<dbReference type="InterPro" id="IPR044121">
    <property type="entry name" value="Snu114_GTP-bd"/>
</dbReference>
<keyword evidence="7" id="KW-0508">mRNA splicing</keyword>
<dbReference type="OMA" id="YIFRPIR"/>
<sequence length="995" mass="112387">MLSNNNHRGNNIGGDESDGSDDEFPSRAASNYVGGDFYDEFGNYRGAELSSDEEDLDNTQNRGIISIDDSSISKPSSVVLHEDKEYYPTAEEIYGEGVDVMVEDEDRQPLEKPIIEPVKSTTWNLVEKEYNEAQPVNFSWEYLLELMKIPSSIRNISIVGHLHHGKTSFVDQLVRFTHNNYRDYQLDKDLNYTDIRPDEHRRGLSIKSSPMTLLLESTKQKSYLVNIMDTPGHINFSDELTASMRISDGIVLVVDALEGVMSNTVEIIKQAVQERLPIVLLINKLDRLILELKLPPNDTYHKLKHTISEVNNILKNTIHDESLKDSYNIKEANSNEFPTTILSPDIGNVCFASSKTGVCFTLESFAKIYADQKKNFNYKEFAKRLWGDLYFDRSTRGFSKNPNELSKRSFVEFILEPLYKIYSHIVGQDPEELDGTLRKISVKLNSQELALDPNPLMKCTFRALFNSPSGFVDMLERYIPAPSSSYGGNKTKVENFYTGTLDTKTAKDMINCDSNGDLVIYITKLFPRPDYSSFDVFGRVMSGTLKKGDAVKILGEGYTPSDEEDMSITDVSNLYIYNSRYRINVDSVSAGNWVLIEGIDATISKTSTLYKSTASSNTFIFKPLTYMNQSVMKIAVEPLKPSELPKMMEGLRKINKSFPLVTTKVEESGEHILLGTGELYLDIVMHDLRTLYSGIEIKVSDPSVTFCETVAETSSVRCSSQTPNNKNQLVMVAQPLERGLTQDIESGRINLDKMGSTVREDIMKTKYGWDEYTTSRIWSFGPEVNGPNALINETFEGEVDQKLLSTVKDSIVQGFRWSTKEGPLCEEPIRNVKFRLLEASISEDRIARTGGQIIPTTRRVCYSSFLSATPQLMEPISLVEIQSPLETLEIVHKILERRRGHVIEDEPKPGTPHYILKAYVPAIDSFGLETDMRLSTKGRSFCLSKFDHWDIVPGDPLDTSITIAPLEPSPLHALAREFLLKTRRRKGLSDEINFN</sequence>
<dbReference type="InterPro" id="IPR027417">
    <property type="entry name" value="P-loop_NTPase"/>
</dbReference>
<dbReference type="SMART" id="SM00838">
    <property type="entry name" value="EFG_C"/>
    <property type="match status" value="1"/>
</dbReference>
<dbReference type="InterPro" id="IPR009000">
    <property type="entry name" value="Transl_B-barrel_sf"/>
</dbReference>
<evidence type="ECO:0000256" key="5">
    <source>
        <dbReference type="ARBA" id="ARBA00022741"/>
    </source>
</evidence>
<dbReference type="GO" id="GO:0046540">
    <property type="term" value="C:U4/U6 x U5 tri-snRNP complex"/>
    <property type="evidence" value="ECO:0007669"/>
    <property type="project" value="TreeGrafter"/>
</dbReference>
<evidence type="ECO:0000256" key="3">
    <source>
        <dbReference type="ARBA" id="ARBA00022664"/>
    </source>
</evidence>
<evidence type="ECO:0000256" key="10">
    <source>
        <dbReference type="ARBA" id="ARBA00045974"/>
    </source>
</evidence>
<accession>D2VA51</accession>
<evidence type="ECO:0000313" key="14">
    <source>
        <dbReference type="Proteomes" id="UP000006671"/>
    </source>
</evidence>
<dbReference type="GeneID" id="8859485"/>
<dbReference type="STRING" id="5762.D2VA51"/>